<evidence type="ECO:0000256" key="5">
    <source>
        <dbReference type="ARBA" id="ARBA00038092"/>
    </source>
</evidence>
<keyword evidence="10" id="KW-1185">Reference proteome</keyword>
<organism evidence="9 10">
    <name type="scientific">Magallana gigas</name>
    <name type="common">Pacific oyster</name>
    <name type="synonym">Crassostrea gigas</name>
    <dbReference type="NCBI Taxonomy" id="29159"/>
    <lineage>
        <taxon>Eukaryota</taxon>
        <taxon>Metazoa</taxon>
        <taxon>Spiralia</taxon>
        <taxon>Lophotrochozoa</taxon>
        <taxon>Mollusca</taxon>
        <taxon>Bivalvia</taxon>
        <taxon>Autobranchia</taxon>
        <taxon>Pteriomorphia</taxon>
        <taxon>Ostreida</taxon>
        <taxon>Ostreoidea</taxon>
        <taxon>Ostreidae</taxon>
        <taxon>Magallana</taxon>
    </lineage>
</organism>
<dbReference type="InterPro" id="IPR036322">
    <property type="entry name" value="WD40_repeat_dom_sf"/>
</dbReference>
<evidence type="ECO:0000256" key="6">
    <source>
        <dbReference type="ARBA" id="ARBA00039131"/>
    </source>
</evidence>
<dbReference type="GO" id="GO:0061685">
    <property type="term" value="F:diphthine methylesterase activity"/>
    <property type="evidence" value="ECO:0007669"/>
    <property type="project" value="UniProtKB-EC"/>
</dbReference>
<dbReference type="EnsemblMetazoa" id="G3615.9">
    <property type="protein sequence ID" value="G3615.9:cds"/>
    <property type="gene ID" value="G3615"/>
</dbReference>
<dbReference type="SMART" id="SM00320">
    <property type="entry name" value="WD40"/>
    <property type="match status" value="2"/>
</dbReference>
<comment type="pathway">
    <text evidence="1">Protein modification; peptidyl-diphthamide biosynthesis.</text>
</comment>
<comment type="similarity">
    <text evidence="5">Belongs to the DPH7 family.</text>
</comment>
<dbReference type="PANTHER" id="PTHR46042:SF1">
    <property type="entry name" value="DIPHTHINE METHYLTRANSFERASE"/>
    <property type="match status" value="1"/>
</dbReference>
<dbReference type="InterPro" id="IPR001680">
    <property type="entry name" value="WD40_rpt"/>
</dbReference>
<comment type="catalytic activity">
    <reaction evidence="7">
        <text>diphthine methyl ester-[translation elongation factor 2] + H2O = diphthine-[translation elongation factor 2] + methanol + H(+)</text>
        <dbReference type="Rhea" id="RHEA:42656"/>
        <dbReference type="Rhea" id="RHEA-COMP:10172"/>
        <dbReference type="Rhea" id="RHEA-COMP:10173"/>
        <dbReference type="ChEBI" id="CHEBI:15377"/>
        <dbReference type="ChEBI" id="CHEBI:15378"/>
        <dbReference type="ChEBI" id="CHEBI:17790"/>
        <dbReference type="ChEBI" id="CHEBI:79005"/>
        <dbReference type="ChEBI" id="CHEBI:82696"/>
        <dbReference type="EC" id="3.1.1.97"/>
    </reaction>
</comment>
<feature type="region of interest" description="Disordered" evidence="8">
    <location>
        <begin position="37"/>
        <end position="56"/>
    </location>
</feature>
<evidence type="ECO:0000256" key="4">
    <source>
        <dbReference type="ARBA" id="ARBA00022801"/>
    </source>
</evidence>
<keyword evidence="2" id="KW-0853">WD repeat</keyword>
<dbReference type="Gene3D" id="2.130.10.10">
    <property type="entry name" value="YVTN repeat-like/Quinoprotein amine dehydrogenase"/>
    <property type="match status" value="1"/>
</dbReference>
<evidence type="ECO:0000256" key="7">
    <source>
        <dbReference type="ARBA" id="ARBA00047551"/>
    </source>
</evidence>
<sequence>METHQVVDTGYYADSVEWCPHTGYHDVLLCGTYQLEESPKEQEQNTEETRTKPQTRHGDVQVYKLSQDNGSYSLTKTAVHEMPGVLDIKWSPDLVNGSPVFGLVNSVGVAELYLVTNSEETDVGSTEVKVTILMGVSLGGEVLGLSLDWSNRVSKSNAPMLTTSSSDGCVQVHQLTSGELTPVSSWKAHDYEAWITAFNYWDTNVVYTGGDDCRLKGWDIRQKTSSPIFSSKRHEMGVCSIQSCPIRDHLLCTGSYDEHLLVWDSRQMKHPLADTQLGGGIWRVKWHPGHAQLLLTATMYNGYHVVDTEHISDGKMDVLHHYDRDVSLGYGADWCHSNAYNNLVATGFCPYKMASYIVQDFLIKLQRGRGLNSRPMKPALLAVNGHRSNHLAI</sequence>
<proteinExistence type="inferred from homology"/>
<dbReference type="Proteomes" id="UP000005408">
    <property type="component" value="Unassembled WGS sequence"/>
</dbReference>
<name>A0A8W8MW59_MAGGI</name>
<keyword evidence="3" id="KW-0677">Repeat</keyword>
<dbReference type="InterPro" id="IPR015943">
    <property type="entry name" value="WD40/YVTN_repeat-like_dom_sf"/>
</dbReference>
<dbReference type="InterPro" id="IPR052415">
    <property type="entry name" value="Diphthine_MTase"/>
</dbReference>
<evidence type="ECO:0000256" key="2">
    <source>
        <dbReference type="ARBA" id="ARBA00022574"/>
    </source>
</evidence>
<dbReference type="PANTHER" id="PTHR46042">
    <property type="entry name" value="DIPHTHINE METHYLTRANSFERASE"/>
    <property type="match status" value="1"/>
</dbReference>
<reference evidence="9" key="1">
    <citation type="submission" date="2022-08" db="UniProtKB">
        <authorList>
            <consortium name="EnsemblMetazoa"/>
        </authorList>
    </citation>
    <scope>IDENTIFICATION</scope>
    <source>
        <strain evidence="9">05x7-T-G4-1.051#20</strain>
    </source>
</reference>
<evidence type="ECO:0000256" key="8">
    <source>
        <dbReference type="SAM" id="MobiDB-lite"/>
    </source>
</evidence>
<evidence type="ECO:0000313" key="10">
    <source>
        <dbReference type="Proteomes" id="UP000005408"/>
    </source>
</evidence>
<evidence type="ECO:0000256" key="1">
    <source>
        <dbReference type="ARBA" id="ARBA00005156"/>
    </source>
</evidence>
<dbReference type="GO" id="GO:0017183">
    <property type="term" value="P:protein histidyl modification to diphthamide"/>
    <property type="evidence" value="ECO:0007669"/>
    <property type="project" value="TreeGrafter"/>
</dbReference>
<evidence type="ECO:0000313" key="9">
    <source>
        <dbReference type="EnsemblMetazoa" id="G3615.9:cds"/>
    </source>
</evidence>
<dbReference type="AlphaFoldDB" id="A0A8W8MW59"/>
<accession>A0A8W8MW59</accession>
<evidence type="ECO:0000256" key="3">
    <source>
        <dbReference type="ARBA" id="ARBA00022737"/>
    </source>
</evidence>
<dbReference type="Pfam" id="PF00400">
    <property type="entry name" value="WD40"/>
    <property type="match status" value="1"/>
</dbReference>
<dbReference type="SUPFAM" id="SSF50978">
    <property type="entry name" value="WD40 repeat-like"/>
    <property type="match status" value="1"/>
</dbReference>
<protein>
    <recommendedName>
        <fullName evidence="6">methylated diphthine methylhydrolase</fullName>
        <ecNumber evidence="6">3.1.1.97</ecNumber>
    </recommendedName>
</protein>
<dbReference type="EC" id="3.1.1.97" evidence="6"/>
<keyword evidence="4" id="KW-0378">Hydrolase</keyword>
<dbReference type="GO" id="GO:0005737">
    <property type="term" value="C:cytoplasm"/>
    <property type="evidence" value="ECO:0007669"/>
    <property type="project" value="TreeGrafter"/>
</dbReference>